<dbReference type="PROSITE" id="PS51257">
    <property type="entry name" value="PROKAR_LIPOPROTEIN"/>
    <property type="match status" value="1"/>
</dbReference>
<accession>A0A0F9SR90</accession>
<organism evidence="1">
    <name type="scientific">marine sediment metagenome</name>
    <dbReference type="NCBI Taxonomy" id="412755"/>
    <lineage>
        <taxon>unclassified sequences</taxon>
        <taxon>metagenomes</taxon>
        <taxon>ecological metagenomes</taxon>
    </lineage>
</organism>
<protein>
    <submittedName>
        <fullName evidence="1">Uncharacterized protein</fullName>
    </submittedName>
</protein>
<sequence length="126" mass="14102">MRLGTLIILSVFLVGCSNLLINEDDPAGSKVVKVTARTLLGVGTLGISEIEMENIKYKISAEARAREKEKQFQQYLESLPPEERRALVNQLIIERERASGQTAVARERARGEAIQGYFLMRGLRGR</sequence>
<dbReference type="AlphaFoldDB" id="A0A0F9SR90"/>
<evidence type="ECO:0000313" key="1">
    <source>
        <dbReference type="EMBL" id="KKN65022.1"/>
    </source>
</evidence>
<dbReference type="EMBL" id="LAZR01000537">
    <property type="protein sequence ID" value="KKN65022.1"/>
    <property type="molecule type" value="Genomic_DNA"/>
</dbReference>
<proteinExistence type="predicted"/>
<name>A0A0F9SR90_9ZZZZ</name>
<gene>
    <name evidence="1" type="ORF">LCGC14_0485790</name>
</gene>
<reference evidence="1" key="1">
    <citation type="journal article" date="2015" name="Nature">
        <title>Complex archaea that bridge the gap between prokaryotes and eukaryotes.</title>
        <authorList>
            <person name="Spang A."/>
            <person name="Saw J.H."/>
            <person name="Jorgensen S.L."/>
            <person name="Zaremba-Niedzwiedzka K."/>
            <person name="Martijn J."/>
            <person name="Lind A.E."/>
            <person name="van Eijk R."/>
            <person name="Schleper C."/>
            <person name="Guy L."/>
            <person name="Ettema T.J."/>
        </authorList>
    </citation>
    <scope>NUCLEOTIDE SEQUENCE</scope>
</reference>
<comment type="caution">
    <text evidence="1">The sequence shown here is derived from an EMBL/GenBank/DDBJ whole genome shotgun (WGS) entry which is preliminary data.</text>
</comment>